<evidence type="ECO:0000313" key="2">
    <source>
        <dbReference type="EMBL" id="MEQ2181471.1"/>
    </source>
</evidence>
<feature type="compositionally biased region" description="Low complexity" evidence="1">
    <location>
        <begin position="34"/>
        <end position="47"/>
    </location>
</feature>
<protein>
    <submittedName>
        <fullName evidence="2">Uncharacterized protein</fullName>
    </submittedName>
</protein>
<reference evidence="2 3" key="1">
    <citation type="submission" date="2021-06" db="EMBL/GenBank/DDBJ databases">
        <authorList>
            <person name="Palmer J.M."/>
        </authorList>
    </citation>
    <scope>NUCLEOTIDE SEQUENCE [LARGE SCALE GENOMIC DNA]</scope>
    <source>
        <strain evidence="2 3">GA_2019</strain>
        <tissue evidence="2">Muscle</tissue>
    </source>
</reference>
<organism evidence="2 3">
    <name type="scientific">Goodea atripinnis</name>
    <dbReference type="NCBI Taxonomy" id="208336"/>
    <lineage>
        <taxon>Eukaryota</taxon>
        <taxon>Metazoa</taxon>
        <taxon>Chordata</taxon>
        <taxon>Craniata</taxon>
        <taxon>Vertebrata</taxon>
        <taxon>Euteleostomi</taxon>
        <taxon>Actinopterygii</taxon>
        <taxon>Neopterygii</taxon>
        <taxon>Teleostei</taxon>
        <taxon>Neoteleostei</taxon>
        <taxon>Acanthomorphata</taxon>
        <taxon>Ovalentaria</taxon>
        <taxon>Atherinomorphae</taxon>
        <taxon>Cyprinodontiformes</taxon>
        <taxon>Goodeidae</taxon>
        <taxon>Goodea</taxon>
    </lineage>
</organism>
<evidence type="ECO:0000256" key="1">
    <source>
        <dbReference type="SAM" id="MobiDB-lite"/>
    </source>
</evidence>
<feature type="compositionally biased region" description="Gly residues" evidence="1">
    <location>
        <begin position="1"/>
        <end position="11"/>
    </location>
</feature>
<feature type="region of interest" description="Disordered" evidence="1">
    <location>
        <begin position="1"/>
        <end position="53"/>
    </location>
</feature>
<keyword evidence="3" id="KW-1185">Reference proteome</keyword>
<proteinExistence type="predicted"/>
<gene>
    <name evidence="2" type="ORF">GOODEAATRI_011948</name>
</gene>
<accession>A0ABV0PDC5</accession>
<sequence length="123" mass="12956">MHRITGKGGGDSLIEMSPTDSFSDDVNGYHHHASSSTGSLQQGQSESPLMPDVRVESCESLNNSLASLASLAPSDCSDGPLARSQTLEQINALTGVRLKSAVQMQAVVLVCFCVSSYVKSEPN</sequence>
<dbReference type="Proteomes" id="UP001476798">
    <property type="component" value="Unassembled WGS sequence"/>
</dbReference>
<comment type="caution">
    <text evidence="2">The sequence shown here is derived from an EMBL/GenBank/DDBJ whole genome shotgun (WGS) entry which is preliminary data.</text>
</comment>
<name>A0ABV0PDC5_9TELE</name>
<evidence type="ECO:0000313" key="3">
    <source>
        <dbReference type="Proteomes" id="UP001476798"/>
    </source>
</evidence>
<dbReference type="EMBL" id="JAHRIO010070714">
    <property type="protein sequence ID" value="MEQ2181471.1"/>
    <property type="molecule type" value="Genomic_DNA"/>
</dbReference>